<keyword evidence="2" id="KW-0732">Signal</keyword>
<evidence type="ECO:0000256" key="2">
    <source>
        <dbReference type="SAM" id="SignalP"/>
    </source>
</evidence>
<dbReference type="RefSeq" id="WP_347924330.1">
    <property type="nucleotide sequence ID" value="NZ_CP157199.1"/>
</dbReference>
<evidence type="ECO:0008006" key="4">
    <source>
        <dbReference type="Google" id="ProtNLM"/>
    </source>
</evidence>
<feature type="chain" id="PRO_5043728022" description="Tetratricopeptide repeat protein" evidence="2">
    <location>
        <begin position="24"/>
        <end position="462"/>
    </location>
</feature>
<reference evidence="3" key="1">
    <citation type="submission" date="2024-05" db="EMBL/GenBank/DDBJ databases">
        <title>Pontimicrobium maritimus sp. nov., isolated form sea water.</title>
        <authorList>
            <person name="Muhammad N."/>
            <person name="Vuong T.Q."/>
            <person name="Han H.L."/>
            <person name="Kim S.-G."/>
        </authorList>
    </citation>
    <scope>NUCLEOTIDE SEQUENCE</scope>
    <source>
        <strain evidence="3">SW4</strain>
    </source>
</reference>
<sequence length="462" mass="52509">MKTKITLLIAMLFLGFSAINAQGQEEDMNTLSIFSEYAKAKNYDAAYGPWMELRKRNPKFNRAIFTYGERILDHKIEKSSGAEKVGFIKDLVKMWDERREHFASKTPEGEFLAKACQLQYDYKDELQMTDSQLYDCFDKAFKTDAETFKNPKSLYTYFKLMVNLYDDGKKPAEELFTKYDEVSEKIEAEVKHYTNLLNKYVPAEDTDEEPVLSKKDASRVKSYTSFLRAYDQISSGMDRDLGDRANCENLIPLYTRNYEENKNDGLWLQRAMNRLFNKECTDDPLFVKIVEQKNNLEPNASTAYYLGILKDKEGDSAAALTFYNQAVELETDNIDKAKILYRIASGFKKKGSYGQARTYYQKVLGANPSYGRAHLAIAQMYAASANNCGDTNFNKRAVYWLAAQEARKAGRVDPNLASAASQNVANYVAKAPTKSEIFAEANAGTTIKIGCWIGRSVTVPKL</sequence>
<dbReference type="InterPro" id="IPR019734">
    <property type="entry name" value="TPR_rpt"/>
</dbReference>
<evidence type="ECO:0000256" key="1">
    <source>
        <dbReference type="PROSITE-ProRule" id="PRU00339"/>
    </source>
</evidence>
<evidence type="ECO:0000313" key="3">
    <source>
        <dbReference type="EMBL" id="XBG61640.1"/>
    </source>
</evidence>
<dbReference type="AlphaFoldDB" id="A0AAU7BTB8"/>
<keyword evidence="1" id="KW-0802">TPR repeat</keyword>
<feature type="repeat" description="TPR" evidence="1">
    <location>
        <begin position="337"/>
        <end position="370"/>
    </location>
</feature>
<dbReference type="SUPFAM" id="SSF48452">
    <property type="entry name" value="TPR-like"/>
    <property type="match status" value="1"/>
</dbReference>
<accession>A0AAU7BTB8</accession>
<dbReference type="Gene3D" id="1.25.40.10">
    <property type="entry name" value="Tetratricopeptide repeat domain"/>
    <property type="match status" value="1"/>
</dbReference>
<name>A0AAU7BTB8_9FLAO</name>
<dbReference type="EMBL" id="CP157199">
    <property type="protein sequence ID" value="XBG61640.1"/>
    <property type="molecule type" value="Genomic_DNA"/>
</dbReference>
<organism evidence="3">
    <name type="scientific">Pontimicrobium sp. SW4</name>
    <dbReference type="NCBI Taxonomy" id="3153519"/>
    <lineage>
        <taxon>Bacteria</taxon>
        <taxon>Pseudomonadati</taxon>
        <taxon>Bacteroidota</taxon>
        <taxon>Flavobacteriia</taxon>
        <taxon>Flavobacteriales</taxon>
        <taxon>Flavobacteriaceae</taxon>
        <taxon>Pontimicrobium</taxon>
    </lineage>
</organism>
<dbReference type="SMART" id="SM00028">
    <property type="entry name" value="TPR"/>
    <property type="match status" value="2"/>
</dbReference>
<dbReference type="InterPro" id="IPR011990">
    <property type="entry name" value="TPR-like_helical_dom_sf"/>
</dbReference>
<protein>
    <recommendedName>
        <fullName evidence="4">Tetratricopeptide repeat protein</fullName>
    </recommendedName>
</protein>
<dbReference type="PROSITE" id="PS50005">
    <property type="entry name" value="TPR"/>
    <property type="match status" value="2"/>
</dbReference>
<feature type="repeat" description="TPR" evidence="1">
    <location>
        <begin position="300"/>
        <end position="333"/>
    </location>
</feature>
<gene>
    <name evidence="3" type="ORF">ABGB03_01740</name>
</gene>
<feature type="signal peptide" evidence="2">
    <location>
        <begin position="1"/>
        <end position="23"/>
    </location>
</feature>
<proteinExistence type="predicted"/>